<comment type="caution">
    <text evidence="1">The sequence shown here is derived from an EMBL/GenBank/DDBJ whole genome shotgun (WGS) entry which is preliminary data.</text>
</comment>
<keyword evidence="1" id="KW-0378">Hydrolase</keyword>
<dbReference type="GO" id="GO:0004177">
    <property type="term" value="F:aminopeptidase activity"/>
    <property type="evidence" value="ECO:0007669"/>
    <property type="project" value="UniProtKB-KW"/>
</dbReference>
<dbReference type="EMBL" id="BJXL01000137">
    <property type="protein sequence ID" value="GEM84843.1"/>
    <property type="molecule type" value="Genomic_DNA"/>
</dbReference>
<dbReference type="RefSeq" id="WP_147075523.1">
    <property type="nucleotide sequence ID" value="NZ_BJXL01000137.1"/>
</dbReference>
<dbReference type="OrthoDB" id="9778159at2"/>
<dbReference type="AlphaFoldDB" id="A0A511R5F4"/>
<keyword evidence="1" id="KW-0031">Aminopeptidase</keyword>
<accession>A0A511R5F4</accession>
<dbReference type="SUPFAM" id="SSF55920">
    <property type="entry name" value="Creatinase/aminopeptidase"/>
    <property type="match status" value="1"/>
</dbReference>
<evidence type="ECO:0000313" key="1">
    <source>
        <dbReference type="EMBL" id="GEM84843.1"/>
    </source>
</evidence>
<evidence type="ECO:0000313" key="2">
    <source>
        <dbReference type="Proteomes" id="UP000321197"/>
    </source>
</evidence>
<name>A0A511R5F4_9DEIN</name>
<proteinExistence type="predicted"/>
<keyword evidence="1" id="KW-0645">Protease</keyword>
<dbReference type="Proteomes" id="UP000321197">
    <property type="component" value="Unassembled WGS sequence"/>
</dbReference>
<reference evidence="1 2" key="1">
    <citation type="submission" date="2019-07" db="EMBL/GenBank/DDBJ databases">
        <title>Whole genome shotgun sequence of Meiothermus hypogaeus NBRC 106114.</title>
        <authorList>
            <person name="Hosoyama A."/>
            <person name="Uohara A."/>
            <person name="Ohji S."/>
            <person name="Ichikawa N."/>
        </authorList>
    </citation>
    <scope>NUCLEOTIDE SEQUENCE [LARGE SCALE GENOMIC DNA]</scope>
    <source>
        <strain evidence="1 2">NBRC 106114</strain>
    </source>
</reference>
<sequence length="448" mass="49804">MSTVSFVPHQLASIQVPGEVPVLPPELFSQRYERLEARRQESGLDALLIYADREHAANLGWLTDFTPRFEEALWIQVGGQTPTLLVGNECLSFARMVCKLEARFELYQEFSLPGQDRSRSTDLPGLLRKAGLGKGLQVGLVGWKPMQALDVPHWIVEAIEAVTGRLPHNAADLLMHPATGLRARLEPEQIRWAEYASALSSEGLKNWVFGLREGQSEREAALHLVSYGLELSCHPMVNFGPQIPSGLGSPRNHQVQPGFYAQAAFGLVGGLTCRAGRLVRADYREDTDRYLELVINYLQVVHAWYATLGVGVLAGEVFAKAHQTKNDTWDFALNPGHLIQMDEWLGSPFKKGSGVALQSGMAIQQDIIPVPRQGHAVVNMEDGLVLADADLRQALRRLDPALMERVALRRKAMEQLGYQLGEDVLPLSNIQGIFFPFLLQPEYVARFD</sequence>
<organism evidence="1 2">
    <name type="scientific">Meiothermus hypogaeus NBRC 106114</name>
    <dbReference type="NCBI Taxonomy" id="1227553"/>
    <lineage>
        <taxon>Bacteria</taxon>
        <taxon>Thermotogati</taxon>
        <taxon>Deinococcota</taxon>
        <taxon>Deinococci</taxon>
        <taxon>Thermales</taxon>
        <taxon>Thermaceae</taxon>
        <taxon>Meiothermus</taxon>
    </lineage>
</organism>
<gene>
    <name evidence="1" type="ORF">MHY01S_30090</name>
</gene>
<dbReference type="InterPro" id="IPR036005">
    <property type="entry name" value="Creatinase/aminopeptidase-like"/>
</dbReference>
<protein>
    <submittedName>
        <fullName evidence="1">Xaa-Pro aminopeptidase</fullName>
    </submittedName>
</protein>